<sequence>MTLDVYADLFNDDLDELSERMGEMLARENVGKMWAKEVSRAA</sequence>
<accession>A0ABD7VSZ0</accession>
<dbReference type="Proteomes" id="UP000494173">
    <property type="component" value="Unassembled WGS sequence"/>
</dbReference>
<evidence type="ECO:0000313" key="2">
    <source>
        <dbReference type="Proteomes" id="UP000494173"/>
    </source>
</evidence>
<protein>
    <recommendedName>
        <fullName evidence="3">Integrase</fullName>
    </recommendedName>
</protein>
<comment type="caution">
    <text evidence="1">The sequence shown here is derived from an EMBL/GenBank/DDBJ whole genome shotgun (WGS) entry which is preliminary data.</text>
</comment>
<name>A0ABD7VSZ0_BIFBR</name>
<reference evidence="1 2" key="1">
    <citation type="submission" date="2019-10" db="EMBL/GenBank/DDBJ databases">
        <authorList>
            <consortium name="Melissa Lawson"/>
            <person name="O'neill I."/>
        </authorList>
    </citation>
    <scope>NUCLEOTIDE SEQUENCE [LARGE SCALE GENOMIC DNA]</scope>
    <source>
        <strain evidence="1">LH_24</strain>
    </source>
</reference>
<evidence type="ECO:0008006" key="3">
    <source>
        <dbReference type="Google" id="ProtNLM"/>
    </source>
</evidence>
<evidence type="ECO:0000313" key="1">
    <source>
        <dbReference type="EMBL" id="VWQ23048.1"/>
    </source>
</evidence>
<gene>
    <name evidence="1" type="ORF">BIFLH24_01561</name>
</gene>
<organism evidence="1 2">
    <name type="scientific">Bifidobacterium breve</name>
    <dbReference type="NCBI Taxonomy" id="1685"/>
    <lineage>
        <taxon>Bacteria</taxon>
        <taxon>Bacillati</taxon>
        <taxon>Actinomycetota</taxon>
        <taxon>Actinomycetes</taxon>
        <taxon>Bifidobacteriales</taxon>
        <taxon>Bifidobacteriaceae</taxon>
        <taxon>Bifidobacterium</taxon>
    </lineage>
</organism>
<proteinExistence type="predicted"/>
<dbReference type="AlphaFoldDB" id="A0ABD7VSZ0"/>
<dbReference type="EMBL" id="CABWKB010000017">
    <property type="protein sequence ID" value="VWQ23048.1"/>
    <property type="molecule type" value="Genomic_DNA"/>
</dbReference>